<dbReference type="RefSeq" id="WP_211186517.1">
    <property type="nucleotide sequence ID" value="NZ_UPHP01000123.1"/>
</dbReference>
<evidence type="ECO:0000256" key="5">
    <source>
        <dbReference type="SAM" id="MobiDB-lite"/>
    </source>
</evidence>
<keyword evidence="2 8" id="KW-0436">Ligase</keyword>
<dbReference type="Proteomes" id="UP000273307">
    <property type="component" value="Unassembled WGS sequence"/>
</dbReference>
<name>A0A498QC17_9MYCO</name>
<comment type="similarity">
    <text evidence="1">Belongs to the ATP-dependent AMP-binding enzyme family.</text>
</comment>
<dbReference type="InterPro" id="IPR000873">
    <property type="entry name" value="AMP-dep_synth/lig_dom"/>
</dbReference>
<proteinExistence type="inferred from homology"/>
<evidence type="ECO:0000256" key="2">
    <source>
        <dbReference type="ARBA" id="ARBA00022598"/>
    </source>
</evidence>
<dbReference type="Gene3D" id="3.40.50.12780">
    <property type="entry name" value="N-terminal domain of ligase-like"/>
    <property type="match status" value="1"/>
</dbReference>
<feature type="domain" description="AMP-binding enzyme C-terminal" evidence="7">
    <location>
        <begin position="459"/>
        <end position="536"/>
    </location>
</feature>
<evidence type="ECO:0000259" key="7">
    <source>
        <dbReference type="Pfam" id="PF13193"/>
    </source>
</evidence>
<gene>
    <name evidence="8" type="primary">acsA_2</name>
    <name evidence="8" type="ORF">LAUMK136_04633</name>
</gene>
<dbReference type="GO" id="GO:0006633">
    <property type="term" value="P:fatty acid biosynthetic process"/>
    <property type="evidence" value="ECO:0007669"/>
    <property type="project" value="TreeGrafter"/>
</dbReference>
<organism evidence="8 9">
    <name type="scientific">Mycobacterium attenuatum</name>
    <dbReference type="NCBI Taxonomy" id="2341086"/>
    <lineage>
        <taxon>Bacteria</taxon>
        <taxon>Bacillati</taxon>
        <taxon>Actinomycetota</taxon>
        <taxon>Actinomycetes</taxon>
        <taxon>Mycobacteriales</taxon>
        <taxon>Mycobacteriaceae</taxon>
        <taxon>Mycobacterium</taxon>
    </lineage>
</organism>
<evidence type="ECO:0000256" key="4">
    <source>
        <dbReference type="ARBA" id="ARBA00022840"/>
    </source>
</evidence>
<dbReference type="GO" id="GO:0003987">
    <property type="term" value="F:acetate-CoA ligase activity"/>
    <property type="evidence" value="ECO:0007669"/>
    <property type="project" value="UniProtKB-EC"/>
</dbReference>
<dbReference type="SUPFAM" id="SSF56801">
    <property type="entry name" value="Acetyl-CoA synthetase-like"/>
    <property type="match status" value="1"/>
</dbReference>
<dbReference type="FunFam" id="3.30.300.30:FF:000005">
    <property type="entry name" value="Acyl-coenzyme A synthetase ACSM5, mitochondrial"/>
    <property type="match status" value="1"/>
</dbReference>
<evidence type="ECO:0000259" key="6">
    <source>
        <dbReference type="Pfam" id="PF00501"/>
    </source>
</evidence>
<dbReference type="GO" id="GO:0005524">
    <property type="term" value="F:ATP binding"/>
    <property type="evidence" value="ECO:0007669"/>
    <property type="project" value="UniProtKB-KW"/>
</dbReference>
<feature type="region of interest" description="Disordered" evidence="5">
    <location>
        <begin position="536"/>
        <end position="555"/>
    </location>
</feature>
<dbReference type="Gene3D" id="3.30.300.30">
    <property type="match status" value="1"/>
</dbReference>
<protein>
    <submittedName>
        <fullName evidence="8">Acetyl-coenzyme A synthetase</fullName>
        <ecNumber evidence="8">6.2.1.1</ecNumber>
    </submittedName>
</protein>
<dbReference type="InterPro" id="IPR051087">
    <property type="entry name" value="Mitochondrial_ACSM"/>
</dbReference>
<evidence type="ECO:0000313" key="8">
    <source>
        <dbReference type="EMBL" id="VBA42559.1"/>
    </source>
</evidence>
<evidence type="ECO:0000256" key="3">
    <source>
        <dbReference type="ARBA" id="ARBA00022741"/>
    </source>
</evidence>
<dbReference type="InterPro" id="IPR045851">
    <property type="entry name" value="AMP-bd_C_sf"/>
</dbReference>
<dbReference type="GO" id="GO:0004321">
    <property type="term" value="F:fatty-acyl-CoA synthase activity"/>
    <property type="evidence" value="ECO:0007669"/>
    <property type="project" value="TreeGrafter"/>
</dbReference>
<dbReference type="PANTHER" id="PTHR43605">
    <property type="entry name" value="ACYL-COENZYME A SYNTHETASE"/>
    <property type="match status" value="1"/>
</dbReference>
<evidence type="ECO:0000313" key="9">
    <source>
        <dbReference type="Proteomes" id="UP000273307"/>
    </source>
</evidence>
<dbReference type="InterPro" id="IPR042099">
    <property type="entry name" value="ANL_N_sf"/>
</dbReference>
<keyword evidence="3" id="KW-0547">Nucleotide-binding</keyword>
<sequence length="555" mass="59562">MYPPIPDATACIDGERLNSRQRVDELREQFCDAHADVAWLLCDRHPAQRIAFTVVGDGGSVSMTFGELATASHRSAQAFRAAGVRRGDRVATLMGKSVDLVVTILATWRLGAVYVPLFTAFGSDAIAERLERSGTVLVVADPDQRHKLAPSAHRKVLVTGAAPVTPDGDRLLADAVATAAPEPVGRVAVGGDGALVHMFTSGTTGKPKGVVHPVAYLAGFQAYLEYSLGVTSDDSFWCAADPGWAYGLYTAIAAPMAAGVSSILLRGGFSAESTWRTLSEHRVTNFAAAPTVFRSLRASSTGVPADLELARASSAGEPLTAEVNEWARQALGLLVHDHFGQTELGMVVGNHHHPELARPVKPGSMGRPLPGWSVTVLGDDDRPAPPGVLGRVAIDVAASPLLTFTRYQDQAHGGRFSADRRYYLTGDIARVDDDGDFFFFARDDDVIIMAGYRIGPADVESVLSRHPGVAECCVVAAPDEVRGEVIEAYVVLHDNHPRSAGLVAELQRFVKENYAAHAYPRHVHFVDELPKTSSGKVQRSVLRRQRQEAAEPQTT</sequence>
<reference evidence="8 9" key="1">
    <citation type="submission" date="2018-09" db="EMBL/GenBank/DDBJ databases">
        <authorList>
            <person name="Tagini F."/>
        </authorList>
    </citation>
    <scope>NUCLEOTIDE SEQUENCE [LARGE SCALE GENOMIC DNA]</scope>
    <source>
        <strain evidence="8 9">MK136</strain>
    </source>
</reference>
<dbReference type="PANTHER" id="PTHR43605:SF10">
    <property type="entry name" value="ACYL-COA SYNTHETASE MEDIUM CHAIN FAMILY MEMBER 3"/>
    <property type="match status" value="1"/>
</dbReference>
<dbReference type="AlphaFoldDB" id="A0A498QC17"/>
<dbReference type="InterPro" id="IPR025110">
    <property type="entry name" value="AMP-bd_C"/>
</dbReference>
<dbReference type="Pfam" id="PF00501">
    <property type="entry name" value="AMP-binding"/>
    <property type="match status" value="1"/>
</dbReference>
<keyword evidence="9" id="KW-1185">Reference proteome</keyword>
<dbReference type="EC" id="6.2.1.1" evidence="8"/>
<dbReference type="EMBL" id="UPHP01000123">
    <property type="protein sequence ID" value="VBA42559.1"/>
    <property type="molecule type" value="Genomic_DNA"/>
</dbReference>
<keyword evidence="4" id="KW-0067">ATP-binding</keyword>
<evidence type="ECO:0000256" key="1">
    <source>
        <dbReference type="ARBA" id="ARBA00006432"/>
    </source>
</evidence>
<dbReference type="GO" id="GO:0006637">
    <property type="term" value="P:acyl-CoA metabolic process"/>
    <property type="evidence" value="ECO:0007669"/>
    <property type="project" value="TreeGrafter"/>
</dbReference>
<dbReference type="Pfam" id="PF13193">
    <property type="entry name" value="AMP-binding_C"/>
    <property type="match status" value="1"/>
</dbReference>
<accession>A0A498QC17</accession>
<dbReference type="GO" id="GO:0015645">
    <property type="term" value="F:fatty acid ligase activity"/>
    <property type="evidence" value="ECO:0007669"/>
    <property type="project" value="TreeGrafter"/>
</dbReference>
<feature type="domain" description="AMP-dependent synthetase/ligase" evidence="6">
    <location>
        <begin position="43"/>
        <end position="394"/>
    </location>
</feature>